<dbReference type="EMBL" id="JAMOIM010000002">
    <property type="protein sequence ID" value="MCW6507215.1"/>
    <property type="molecule type" value="Genomic_DNA"/>
</dbReference>
<evidence type="ECO:0000256" key="1">
    <source>
        <dbReference type="ARBA" id="ARBA00022679"/>
    </source>
</evidence>
<organism evidence="4 5">
    <name type="scientific">Lichenifustis flavocetrariae</name>
    <dbReference type="NCBI Taxonomy" id="2949735"/>
    <lineage>
        <taxon>Bacteria</taxon>
        <taxon>Pseudomonadati</taxon>
        <taxon>Pseudomonadota</taxon>
        <taxon>Alphaproteobacteria</taxon>
        <taxon>Hyphomicrobiales</taxon>
        <taxon>Lichenihabitantaceae</taxon>
        <taxon>Lichenifustis</taxon>
    </lineage>
</organism>
<keyword evidence="1" id="KW-0808">Transferase</keyword>
<evidence type="ECO:0000259" key="3">
    <source>
        <dbReference type="PROSITE" id="PS51186"/>
    </source>
</evidence>
<comment type="caution">
    <text evidence="4">The sequence shown here is derived from an EMBL/GenBank/DDBJ whole genome shotgun (WGS) entry which is preliminary data.</text>
</comment>
<protein>
    <submittedName>
        <fullName evidence="4">GNAT family N-acetyltransferase</fullName>
    </submittedName>
</protein>
<evidence type="ECO:0000313" key="5">
    <source>
        <dbReference type="Proteomes" id="UP001165667"/>
    </source>
</evidence>
<dbReference type="AlphaFoldDB" id="A0AA41YTU8"/>
<keyword evidence="5" id="KW-1185">Reference proteome</keyword>
<dbReference type="SUPFAM" id="SSF55729">
    <property type="entry name" value="Acyl-CoA N-acyltransferases (Nat)"/>
    <property type="match status" value="1"/>
</dbReference>
<accession>A0AA41YTU8</accession>
<evidence type="ECO:0000256" key="2">
    <source>
        <dbReference type="ARBA" id="ARBA00023315"/>
    </source>
</evidence>
<sequence length="161" mass="17622">MIGEAPEPVLATLVARPDLAPLVADWLWQAFWRQEGASLEHVRALVAESISGCEIPQCFVLLVDGVPVGTASLIAQDLDSRPELTPWLASVFVTPEWRRRGYAARLVAAVEGAARAASVSTLWLYTSTAEPIYARAGWRTVERFDHLGHDTALMRRDLASG</sequence>
<proteinExistence type="predicted"/>
<dbReference type="Proteomes" id="UP001165667">
    <property type="component" value="Unassembled WGS sequence"/>
</dbReference>
<name>A0AA41YTU8_9HYPH</name>
<dbReference type="PANTHER" id="PTHR43877">
    <property type="entry name" value="AMINOALKYLPHOSPHONATE N-ACETYLTRANSFERASE-RELATED-RELATED"/>
    <property type="match status" value="1"/>
</dbReference>
<evidence type="ECO:0000313" key="4">
    <source>
        <dbReference type="EMBL" id="MCW6507215.1"/>
    </source>
</evidence>
<dbReference type="PANTHER" id="PTHR43877:SF2">
    <property type="entry name" value="AMINOALKYLPHOSPHONATE N-ACETYLTRANSFERASE-RELATED"/>
    <property type="match status" value="1"/>
</dbReference>
<feature type="domain" description="N-acetyltransferase" evidence="3">
    <location>
        <begin position="10"/>
        <end position="159"/>
    </location>
</feature>
<dbReference type="Gene3D" id="3.40.630.30">
    <property type="match status" value="1"/>
</dbReference>
<dbReference type="InterPro" id="IPR016181">
    <property type="entry name" value="Acyl_CoA_acyltransferase"/>
</dbReference>
<dbReference type="CDD" id="cd04301">
    <property type="entry name" value="NAT_SF"/>
    <property type="match status" value="1"/>
</dbReference>
<gene>
    <name evidence="4" type="ORF">M8523_04195</name>
</gene>
<dbReference type="InterPro" id="IPR050832">
    <property type="entry name" value="Bact_Acetyltransf"/>
</dbReference>
<dbReference type="Pfam" id="PF00583">
    <property type="entry name" value="Acetyltransf_1"/>
    <property type="match status" value="1"/>
</dbReference>
<keyword evidence="2" id="KW-0012">Acyltransferase</keyword>
<dbReference type="RefSeq" id="WP_282583585.1">
    <property type="nucleotide sequence ID" value="NZ_JAMOIM010000002.1"/>
</dbReference>
<dbReference type="InterPro" id="IPR000182">
    <property type="entry name" value="GNAT_dom"/>
</dbReference>
<dbReference type="GO" id="GO:0016747">
    <property type="term" value="F:acyltransferase activity, transferring groups other than amino-acyl groups"/>
    <property type="evidence" value="ECO:0007669"/>
    <property type="project" value="InterPro"/>
</dbReference>
<dbReference type="PROSITE" id="PS51186">
    <property type="entry name" value="GNAT"/>
    <property type="match status" value="1"/>
</dbReference>
<reference evidence="4" key="1">
    <citation type="submission" date="2022-05" db="EMBL/GenBank/DDBJ databases">
        <authorList>
            <person name="Pankratov T."/>
        </authorList>
    </citation>
    <scope>NUCLEOTIDE SEQUENCE</scope>
    <source>
        <strain evidence="4">BP6-180914</strain>
    </source>
</reference>